<evidence type="ECO:0000256" key="3">
    <source>
        <dbReference type="ARBA" id="ARBA00022454"/>
    </source>
</evidence>
<sequence length="191" mass="21790">MDGEGKQRERKRHGRRLRALEDAFHRTVKYALRPVDYEQFQEQFPAFKDPLVQDLYSGYKQALHHTRVNIEADFGELCEEHELRDKLNTLEVMCEEQGIGDGDAAEGARQPALGPTNAIRLSLLRAKQQELESLRGVLAEVEAHNARLQGQMAERRRQAQELIAKTQPIAAQLDVMHLSSKAWANRVVEPV</sequence>
<keyword evidence="3" id="KW-0158">Chromosome</keyword>
<evidence type="ECO:0000313" key="12">
    <source>
        <dbReference type="Proteomes" id="UP000008141"/>
    </source>
</evidence>
<dbReference type="Proteomes" id="UP000008141">
    <property type="component" value="Unassembled WGS sequence"/>
</dbReference>
<dbReference type="KEGG" id="cvr:CHLNCDRAFT_57859"/>
<dbReference type="FunCoup" id="E1ZEM6">
    <property type="interactions" value="215"/>
</dbReference>
<evidence type="ECO:0000256" key="5">
    <source>
        <dbReference type="ARBA" id="ARBA00022776"/>
    </source>
</evidence>
<organism evidence="12">
    <name type="scientific">Chlorella variabilis</name>
    <name type="common">Green alga</name>
    <dbReference type="NCBI Taxonomy" id="554065"/>
    <lineage>
        <taxon>Eukaryota</taxon>
        <taxon>Viridiplantae</taxon>
        <taxon>Chlorophyta</taxon>
        <taxon>core chlorophytes</taxon>
        <taxon>Trebouxiophyceae</taxon>
        <taxon>Chlorellales</taxon>
        <taxon>Chlorellaceae</taxon>
        <taxon>Chlorella clade</taxon>
        <taxon>Chlorella</taxon>
    </lineage>
</organism>
<keyword evidence="12" id="KW-1185">Reference proteome</keyword>
<evidence type="ECO:0000256" key="1">
    <source>
        <dbReference type="ARBA" id="ARBA00004123"/>
    </source>
</evidence>
<evidence type="ECO:0000256" key="2">
    <source>
        <dbReference type="ARBA" id="ARBA00004629"/>
    </source>
</evidence>
<evidence type="ECO:0000256" key="6">
    <source>
        <dbReference type="ARBA" id="ARBA00022838"/>
    </source>
</evidence>
<dbReference type="OMA" id="CEARGIM"/>
<gene>
    <name evidence="11" type="ORF">CHLNCDRAFT_57859</name>
</gene>
<keyword evidence="7" id="KW-0539">Nucleus</keyword>
<name>E1ZEM6_CHLVA</name>
<evidence type="ECO:0000256" key="7">
    <source>
        <dbReference type="ARBA" id="ARBA00023242"/>
    </source>
</evidence>
<evidence type="ECO:0000256" key="4">
    <source>
        <dbReference type="ARBA" id="ARBA00022618"/>
    </source>
</evidence>
<accession>E1ZEM6</accession>
<dbReference type="GO" id="GO:0051301">
    <property type="term" value="P:cell division"/>
    <property type="evidence" value="ECO:0007669"/>
    <property type="project" value="UniProtKB-KW"/>
</dbReference>
<proteinExistence type="predicted"/>
<keyword evidence="9" id="KW-0137">Centromere</keyword>
<keyword evidence="5" id="KW-0498">Mitosis</keyword>
<dbReference type="AlphaFoldDB" id="E1ZEM6"/>
<keyword evidence="4" id="KW-0132">Cell division</keyword>
<dbReference type="eggNOG" id="ENOG502R2UU">
    <property type="taxonomic scope" value="Eukaryota"/>
</dbReference>
<keyword evidence="6" id="KW-0995">Kinetochore</keyword>
<evidence type="ECO:0000256" key="8">
    <source>
        <dbReference type="ARBA" id="ARBA00023306"/>
    </source>
</evidence>
<protein>
    <submittedName>
        <fullName evidence="11">Uncharacterized protein</fullName>
    </submittedName>
</protein>
<dbReference type="EMBL" id="GL433844">
    <property type="protein sequence ID" value="EFN55687.1"/>
    <property type="molecule type" value="Genomic_DNA"/>
</dbReference>
<dbReference type="PANTHER" id="PTHR15459">
    <property type="entry name" value="POLYAMINE-MODULATED FACTOR 1"/>
    <property type="match status" value="1"/>
</dbReference>
<keyword evidence="10" id="KW-0175">Coiled coil</keyword>
<evidence type="ECO:0000313" key="11">
    <source>
        <dbReference type="EMBL" id="EFN55687.1"/>
    </source>
</evidence>
<keyword evidence="8" id="KW-0131">Cell cycle</keyword>
<dbReference type="InParanoid" id="E1ZEM6"/>
<dbReference type="RefSeq" id="XP_005847789.1">
    <property type="nucleotide sequence ID" value="XM_005847727.1"/>
</dbReference>
<dbReference type="GO" id="GO:0000444">
    <property type="term" value="C:MIS12/MIND type complex"/>
    <property type="evidence" value="ECO:0007669"/>
    <property type="project" value="InterPro"/>
</dbReference>
<evidence type="ECO:0000256" key="9">
    <source>
        <dbReference type="ARBA" id="ARBA00023328"/>
    </source>
</evidence>
<dbReference type="Pfam" id="PF03980">
    <property type="entry name" value="Nnf1"/>
    <property type="match status" value="1"/>
</dbReference>
<dbReference type="GeneID" id="17355104"/>
<dbReference type="OrthoDB" id="506494at2759"/>
<dbReference type="GO" id="GO:0005634">
    <property type="term" value="C:nucleus"/>
    <property type="evidence" value="ECO:0007669"/>
    <property type="project" value="UniProtKB-SubCell"/>
</dbReference>
<dbReference type="PANTHER" id="PTHR15459:SF3">
    <property type="entry name" value="POLYAMINE-MODULATED FACTOR 1"/>
    <property type="match status" value="1"/>
</dbReference>
<comment type="subcellular location">
    <subcellularLocation>
        <location evidence="2">Chromosome</location>
        <location evidence="2">Centromere</location>
        <location evidence="2">Kinetochore</location>
    </subcellularLocation>
    <subcellularLocation>
        <location evidence="1">Nucleus</location>
    </subcellularLocation>
</comment>
<evidence type="ECO:0000256" key="10">
    <source>
        <dbReference type="SAM" id="Coils"/>
    </source>
</evidence>
<feature type="coiled-coil region" evidence="10">
    <location>
        <begin position="124"/>
        <end position="165"/>
    </location>
</feature>
<dbReference type="GO" id="GO:0007059">
    <property type="term" value="P:chromosome segregation"/>
    <property type="evidence" value="ECO:0007669"/>
    <property type="project" value="TreeGrafter"/>
</dbReference>
<reference evidence="11 12" key="1">
    <citation type="journal article" date="2010" name="Plant Cell">
        <title>The Chlorella variabilis NC64A genome reveals adaptation to photosymbiosis, coevolution with viruses, and cryptic sex.</title>
        <authorList>
            <person name="Blanc G."/>
            <person name="Duncan G."/>
            <person name="Agarkova I."/>
            <person name="Borodovsky M."/>
            <person name="Gurnon J."/>
            <person name="Kuo A."/>
            <person name="Lindquist E."/>
            <person name="Lucas S."/>
            <person name="Pangilinan J."/>
            <person name="Polle J."/>
            <person name="Salamov A."/>
            <person name="Terry A."/>
            <person name="Yamada T."/>
            <person name="Dunigan D.D."/>
            <person name="Grigoriev I.V."/>
            <person name="Claverie J.M."/>
            <person name="Van Etten J.L."/>
        </authorList>
    </citation>
    <scope>NUCLEOTIDE SEQUENCE [LARGE SCALE GENOMIC DNA]</scope>
    <source>
        <strain evidence="11 12">NC64A</strain>
    </source>
</reference>
<dbReference type="InterPro" id="IPR007128">
    <property type="entry name" value="PMF1/Nnf1"/>
</dbReference>